<protein>
    <submittedName>
        <fullName evidence="2">Uncharacterized protein</fullName>
    </submittedName>
</protein>
<dbReference type="AlphaFoldDB" id="A0A387HDE2"/>
<name>A0A387HDE2_9ACTN</name>
<evidence type="ECO:0000313" key="2">
    <source>
        <dbReference type="EMBL" id="AYG81489.1"/>
    </source>
</evidence>
<feature type="region of interest" description="Disordered" evidence="1">
    <location>
        <begin position="152"/>
        <end position="205"/>
    </location>
</feature>
<reference evidence="2 3" key="1">
    <citation type="submission" date="2018-10" db="EMBL/GenBank/DDBJ databases">
        <title>Relationship between Morphology and Antimicrobial Activity in Streptomyces.</title>
        <authorList>
            <person name="Kang H.J."/>
            <person name="Kim S.B."/>
        </authorList>
    </citation>
    <scope>NUCLEOTIDE SEQUENCE [LARGE SCALE GENOMIC DNA]</scope>
    <source>
        <strain evidence="2 3">BH38</strain>
    </source>
</reference>
<dbReference type="Proteomes" id="UP000271554">
    <property type="component" value="Chromosome"/>
</dbReference>
<dbReference type="RefSeq" id="WP_120722240.1">
    <property type="nucleotide sequence ID" value="NZ_CP032698.1"/>
</dbReference>
<evidence type="ECO:0000313" key="3">
    <source>
        <dbReference type="Proteomes" id="UP000271554"/>
    </source>
</evidence>
<keyword evidence="3" id="KW-1185">Reference proteome</keyword>
<accession>A0A387HDE2</accession>
<proteinExistence type="predicted"/>
<organism evidence="2 3">
    <name type="scientific">Streptomyces hundungensis</name>
    <dbReference type="NCBI Taxonomy" id="1077946"/>
    <lineage>
        <taxon>Bacteria</taxon>
        <taxon>Bacillati</taxon>
        <taxon>Actinomycetota</taxon>
        <taxon>Actinomycetes</taxon>
        <taxon>Kitasatosporales</taxon>
        <taxon>Streptomycetaceae</taxon>
        <taxon>Streptomyces</taxon>
    </lineage>
</organism>
<dbReference type="KEGG" id="shun:DWB77_03637"/>
<feature type="compositionally biased region" description="Basic residues" evidence="1">
    <location>
        <begin position="189"/>
        <end position="205"/>
    </location>
</feature>
<dbReference type="OrthoDB" id="3872827at2"/>
<dbReference type="EMBL" id="CP032698">
    <property type="protein sequence ID" value="AYG81489.1"/>
    <property type="molecule type" value="Genomic_DNA"/>
</dbReference>
<feature type="compositionally biased region" description="Low complexity" evidence="1">
    <location>
        <begin position="161"/>
        <end position="188"/>
    </location>
</feature>
<sequence>MAITDDLRKTLTDPTPLYFLAGTADLAGQQAKKVPALIEKIQAEAPERIEAVRRTDPKVVQEKAAARVKEVQAAVTTRANDLLGAIDGDFKKLGENAQDLALRGVGVLAEYAVKAREGYDSVAEHGQEVVRQWRGEAADEIVEIAGAVEGGAPAKEAPAKDVPAQAEPVEPVEPVVGADAADQPVAKKAAPRKAPAKKPIVKSAE</sequence>
<evidence type="ECO:0000256" key="1">
    <source>
        <dbReference type="SAM" id="MobiDB-lite"/>
    </source>
</evidence>
<gene>
    <name evidence="2" type="ORF">DWB77_03637</name>
</gene>